<organism evidence="6 7">
    <name type="scientific">Tilletia horrida</name>
    <dbReference type="NCBI Taxonomy" id="155126"/>
    <lineage>
        <taxon>Eukaryota</taxon>
        <taxon>Fungi</taxon>
        <taxon>Dikarya</taxon>
        <taxon>Basidiomycota</taxon>
        <taxon>Ustilaginomycotina</taxon>
        <taxon>Exobasidiomycetes</taxon>
        <taxon>Tilletiales</taxon>
        <taxon>Tilletiaceae</taxon>
        <taxon>Tilletia</taxon>
    </lineage>
</organism>
<feature type="compositionally biased region" description="Basic and acidic residues" evidence="4">
    <location>
        <begin position="221"/>
        <end position="233"/>
    </location>
</feature>
<dbReference type="Proteomes" id="UP001176517">
    <property type="component" value="Unassembled WGS sequence"/>
</dbReference>
<dbReference type="SUPFAM" id="SSF57701">
    <property type="entry name" value="Zn2/Cys6 DNA-binding domain"/>
    <property type="match status" value="1"/>
</dbReference>
<dbReference type="GO" id="GO:0005634">
    <property type="term" value="C:nucleus"/>
    <property type="evidence" value="ECO:0007669"/>
    <property type="project" value="UniProtKB-SubCell"/>
</dbReference>
<reference evidence="6" key="1">
    <citation type="journal article" date="2023" name="PhytoFront">
        <title>Draft Genome Resources of Seven Strains of Tilletia horrida, Causal Agent of Kernel Smut of Rice.</title>
        <authorList>
            <person name="Khanal S."/>
            <person name="Antony Babu S."/>
            <person name="Zhou X.G."/>
        </authorList>
    </citation>
    <scope>NUCLEOTIDE SEQUENCE</scope>
    <source>
        <strain evidence="6">TX6</strain>
    </source>
</reference>
<proteinExistence type="predicted"/>
<accession>A0AAN6JRF8</accession>
<dbReference type="GO" id="GO:0008270">
    <property type="term" value="F:zinc ion binding"/>
    <property type="evidence" value="ECO:0007669"/>
    <property type="project" value="InterPro"/>
</dbReference>
<feature type="region of interest" description="Disordered" evidence="4">
    <location>
        <begin position="174"/>
        <end position="334"/>
    </location>
</feature>
<feature type="region of interest" description="Disordered" evidence="4">
    <location>
        <begin position="1216"/>
        <end position="1235"/>
    </location>
</feature>
<feature type="compositionally biased region" description="Low complexity" evidence="4">
    <location>
        <begin position="574"/>
        <end position="584"/>
    </location>
</feature>
<sequence>MAADASTRAAAAALLASASASASASSSSSSSPPPPRRERAAPKTTASHRFSPLSSASPSSAAAAAAIARSLITNTNINSTSITSRKGKEKVAEAPPTTSTADTNAALYAAAQALTAAVQHMESTRISTGNGISSSSNGGGKVPRKRNRAVLSCLKCHQRRVKCDRKQPCGACIRHGTPHECRVPDNAKAQQERVRINQASSSATSDAPAVHSGRNSIHANQDAHMDSSGRRTQGDSGDEDELMDEDTDDPRPYDHSLPGPAARSTSISHGHPAQSNTSHPSVPAGPAQRPPTTQRLHAAASLISPHSALRAPVSDARTSPTHHPRFYPTDNRANLRPAISNLRALHTAEPTSTSASPGNRSSYKPSYLSHRSADVLTRFINQYEDKVASNARGADPGRAPRAPRWYSQAHIDEIGSFCENLPLRSLDILINSYLNEIDWMYQIVDPDTVIYNLLPDLSARVLDSHLTWFARPQEWTNALRWGDMTRLSLLGGMILGSVQATAETVLKLTFKQTAAGSPPGGRISSLTPSYQNNNDDVSISSFVRNGGAPPPGLTVAAVAASARGPGTRGDVMLSSAQSTRSGSSGIQDPPISLGGPPVSHRPANSVKTEVLSVLESQVRHLIHLASAVEGPTPDLVKARLIMLNYYKNEARLAEPESTEFLHDTVEITMRAALHEDPEPLNIGEDEKEDRRRLFYNIFAFDRFSALFFGRHPFIPEEEMTTELPRERWLINGKEHLYSFLVFKGRLAKIVTHIASAALEVPVDGEKVSNLEVELQDFSRMTQGTPFHPSLPQIPPELSRFHTLDRQRHLYLICFHSVREALHRLVFFPGPMISAQHARYSREACAESAVALLETQRSLRLRICSPGDLCCYYIPFFNLEPAITLVISAILLLEAEPAQSEADYIRSLPIKKARVDYYMQWAQLALDLLSSMPEDIAVATQGSYLLRRVLRKAAIIVEHSTGHLLPVSLALGAATTKASLERTSAWMQDLFCDEHGQRMKMPYLTAPPRPPPFTRAAPRPETFAELQRASDPSTSSTGARSLDVTELSNIGAGASTGVETDTLSANSAPNFTRSLLESENTGTTAASFPVSELVPYNGNSTAAISTPSATGARPPPYPTSAHLQPEGFNPVPAHVPSSPSGFREMSLRSHATSLPPDYVFDFSNVGGSGGVSGSVAAGGRSLADMGLGFFDALFDSRNTYAPFGANASMSSDNHLLNSLPSSSSGPSTSTAHAGLVAPSGGASAGIVSSSSGGEGFGHEYNNMSNSGGSGSLIPGVGPGPEASLASMGLEDYMNAWLLSIQNNSGADRRARNGEVRPQET</sequence>
<dbReference type="InterPro" id="IPR050613">
    <property type="entry name" value="Sec_Metabolite_Reg"/>
</dbReference>
<dbReference type="SMART" id="SM00066">
    <property type="entry name" value="GAL4"/>
    <property type="match status" value="1"/>
</dbReference>
<dbReference type="InterPro" id="IPR007219">
    <property type="entry name" value="XnlR_reg_dom"/>
</dbReference>
<dbReference type="GO" id="GO:0000981">
    <property type="term" value="F:DNA-binding transcription factor activity, RNA polymerase II-specific"/>
    <property type="evidence" value="ECO:0007669"/>
    <property type="project" value="InterPro"/>
</dbReference>
<evidence type="ECO:0000313" key="7">
    <source>
        <dbReference type="Proteomes" id="UP001176517"/>
    </source>
</evidence>
<evidence type="ECO:0000256" key="3">
    <source>
        <dbReference type="ARBA" id="ARBA00023242"/>
    </source>
</evidence>
<name>A0AAN6JRF8_9BASI</name>
<feature type="domain" description="Zn(2)-C6 fungal-type" evidence="5">
    <location>
        <begin position="152"/>
        <end position="183"/>
    </location>
</feature>
<protein>
    <recommendedName>
        <fullName evidence="5">Zn(2)-C6 fungal-type domain-containing protein</fullName>
    </recommendedName>
</protein>
<feature type="region of interest" description="Disordered" evidence="4">
    <location>
        <begin position="348"/>
        <end position="367"/>
    </location>
</feature>
<feature type="region of interest" description="Disordered" evidence="4">
    <location>
        <begin position="1024"/>
        <end position="1043"/>
    </location>
</feature>
<dbReference type="GO" id="GO:0006351">
    <property type="term" value="P:DNA-templated transcription"/>
    <property type="evidence" value="ECO:0007669"/>
    <property type="project" value="InterPro"/>
</dbReference>
<keyword evidence="3" id="KW-0539">Nucleus</keyword>
<evidence type="ECO:0000256" key="4">
    <source>
        <dbReference type="SAM" id="MobiDB-lite"/>
    </source>
</evidence>
<dbReference type="Pfam" id="PF04082">
    <property type="entry name" value="Fungal_trans"/>
    <property type="match status" value="1"/>
</dbReference>
<dbReference type="EMBL" id="JAPDMZ010000097">
    <property type="protein sequence ID" value="KAK0550212.1"/>
    <property type="molecule type" value="Genomic_DNA"/>
</dbReference>
<feature type="region of interest" description="Disordered" evidence="4">
    <location>
        <begin position="566"/>
        <end position="603"/>
    </location>
</feature>
<dbReference type="CDD" id="cd12148">
    <property type="entry name" value="fungal_TF_MHR"/>
    <property type="match status" value="1"/>
</dbReference>
<dbReference type="PROSITE" id="PS50048">
    <property type="entry name" value="ZN2_CY6_FUNGAL_2"/>
    <property type="match status" value="1"/>
</dbReference>
<dbReference type="CDD" id="cd00067">
    <property type="entry name" value="GAL4"/>
    <property type="match status" value="1"/>
</dbReference>
<dbReference type="PANTHER" id="PTHR31001">
    <property type="entry name" value="UNCHARACTERIZED TRANSCRIPTIONAL REGULATORY PROTEIN"/>
    <property type="match status" value="1"/>
</dbReference>
<evidence type="ECO:0000313" key="6">
    <source>
        <dbReference type="EMBL" id="KAK0550212.1"/>
    </source>
</evidence>
<evidence type="ECO:0000256" key="1">
    <source>
        <dbReference type="ARBA" id="ARBA00004123"/>
    </source>
</evidence>
<feature type="compositionally biased region" description="Low complexity" evidence="4">
    <location>
        <begin position="47"/>
        <end position="56"/>
    </location>
</feature>
<dbReference type="Pfam" id="PF00172">
    <property type="entry name" value="Zn_clus"/>
    <property type="match status" value="1"/>
</dbReference>
<dbReference type="GO" id="GO:0003677">
    <property type="term" value="F:DNA binding"/>
    <property type="evidence" value="ECO:0007669"/>
    <property type="project" value="InterPro"/>
</dbReference>
<dbReference type="InterPro" id="IPR036864">
    <property type="entry name" value="Zn2-C6_fun-type_DNA-bd_sf"/>
</dbReference>
<dbReference type="Gene3D" id="4.10.240.10">
    <property type="entry name" value="Zn(2)-C6 fungal-type DNA-binding domain"/>
    <property type="match status" value="1"/>
</dbReference>
<comment type="subcellular location">
    <subcellularLocation>
        <location evidence="1">Nucleus</location>
    </subcellularLocation>
</comment>
<feature type="compositionally biased region" description="Basic and acidic residues" evidence="4">
    <location>
        <begin position="177"/>
        <end position="195"/>
    </location>
</feature>
<dbReference type="PROSITE" id="PS00463">
    <property type="entry name" value="ZN2_CY6_FUNGAL_1"/>
    <property type="match status" value="1"/>
</dbReference>
<evidence type="ECO:0000259" key="5">
    <source>
        <dbReference type="PROSITE" id="PS50048"/>
    </source>
</evidence>
<feature type="compositionally biased region" description="Acidic residues" evidence="4">
    <location>
        <begin position="236"/>
        <end position="248"/>
    </location>
</feature>
<dbReference type="PANTHER" id="PTHR31001:SF88">
    <property type="entry name" value="TRANSCRIPTION FACTOR PDR3"/>
    <property type="match status" value="1"/>
</dbReference>
<keyword evidence="7" id="KW-1185">Reference proteome</keyword>
<dbReference type="InterPro" id="IPR001138">
    <property type="entry name" value="Zn2Cys6_DnaBD"/>
</dbReference>
<feature type="region of interest" description="Disordered" evidence="4">
    <location>
        <begin position="18"/>
        <end position="56"/>
    </location>
</feature>
<gene>
    <name evidence="6" type="ORF">OC846_003762</name>
</gene>
<comment type="caution">
    <text evidence="6">The sequence shown here is derived from an EMBL/GenBank/DDBJ whole genome shotgun (WGS) entry which is preliminary data.</text>
</comment>
<feature type="compositionally biased region" description="Low complexity" evidence="4">
    <location>
        <begin position="125"/>
        <end position="136"/>
    </location>
</feature>
<evidence type="ECO:0000256" key="2">
    <source>
        <dbReference type="ARBA" id="ARBA00022723"/>
    </source>
</evidence>
<keyword evidence="2" id="KW-0479">Metal-binding</keyword>
<feature type="compositionally biased region" description="Polar residues" evidence="4">
    <location>
        <begin position="1029"/>
        <end position="1038"/>
    </location>
</feature>
<feature type="region of interest" description="Disordered" evidence="4">
    <location>
        <begin position="125"/>
        <end position="146"/>
    </location>
</feature>
<feature type="compositionally biased region" description="Low complexity" evidence="4">
    <location>
        <begin position="18"/>
        <end position="30"/>
    </location>
</feature>
<feature type="compositionally biased region" description="Polar residues" evidence="4">
    <location>
        <begin position="263"/>
        <end position="280"/>
    </location>
</feature>
<feature type="compositionally biased region" description="Polar residues" evidence="4">
    <location>
        <begin position="349"/>
        <end position="364"/>
    </location>
</feature>